<dbReference type="InterPro" id="IPR051447">
    <property type="entry name" value="Lipoprotein-release_system"/>
</dbReference>
<evidence type="ECO:0000256" key="7">
    <source>
        <dbReference type="SAM" id="Phobius"/>
    </source>
</evidence>
<comment type="subcellular location">
    <subcellularLocation>
        <location evidence="1">Cell membrane</location>
        <topology evidence="1">Multi-pass membrane protein</topology>
    </subcellularLocation>
</comment>
<evidence type="ECO:0000256" key="1">
    <source>
        <dbReference type="ARBA" id="ARBA00004651"/>
    </source>
</evidence>
<feature type="domain" description="MacB-like periplasmic core" evidence="9">
    <location>
        <begin position="26"/>
        <end position="248"/>
    </location>
</feature>
<dbReference type="PANTHER" id="PTHR30489:SF0">
    <property type="entry name" value="LIPOPROTEIN-RELEASING SYSTEM TRANSMEMBRANE PROTEIN LOLE"/>
    <property type="match status" value="1"/>
</dbReference>
<evidence type="ECO:0000259" key="8">
    <source>
        <dbReference type="Pfam" id="PF02687"/>
    </source>
</evidence>
<dbReference type="Proteomes" id="UP000239366">
    <property type="component" value="Unassembled WGS sequence"/>
</dbReference>
<evidence type="ECO:0000256" key="6">
    <source>
        <dbReference type="ARBA" id="ARBA00023136"/>
    </source>
</evidence>
<dbReference type="AlphaFoldDB" id="A0A2S7T8L2"/>
<evidence type="ECO:0000259" key="9">
    <source>
        <dbReference type="Pfam" id="PF12704"/>
    </source>
</evidence>
<keyword evidence="6 7" id="KW-0472">Membrane</keyword>
<organism evidence="10 11">
    <name type="scientific">Aureicoccus marinus</name>
    <dbReference type="NCBI Taxonomy" id="754435"/>
    <lineage>
        <taxon>Bacteria</taxon>
        <taxon>Pseudomonadati</taxon>
        <taxon>Bacteroidota</taxon>
        <taxon>Flavobacteriia</taxon>
        <taxon>Flavobacteriales</taxon>
        <taxon>Flavobacteriaceae</taxon>
        <taxon>Aureicoccus</taxon>
    </lineage>
</organism>
<sequence length="401" mass="44385">MSFPYYMAKRYLRSKSSQNAVNIINAVTFLVIIIGAASLFVVLSAFTGLKTFSLQFTNSFDPDLKVTPLTGKFFELDSVQENRLKEVPFVDGLAREMEERVYISYKEKSHLATIKGIEPSYRQVTEVDSLLYFGNWGITEEQTVVGIGLVSILGVPPNNYQNPLVVLAPKPGKGGFASRGINSKPYNELPLVVSGVYAVEDQLDKKYLFASLPLVQALLEKEAAQITGLNVKITDPARLEEVRSELQSLLGPEVLVLSREELNGTLYRMLNTENLATYLIFTLVLIIALFNVVGAIIMMILDKREHSKTLYNLGATIPSLRKIYFMQGLLLTTLGGAIGILIGGLLVGSQVMWGWLKITETLSYPVELTLPNALLVMGTISVLGFLSSFMASRRISKELLR</sequence>
<accession>A0A2S7T8L2</accession>
<dbReference type="InterPro" id="IPR025857">
    <property type="entry name" value="MacB_PCD"/>
</dbReference>
<feature type="transmembrane region" description="Helical" evidence="7">
    <location>
        <begin position="21"/>
        <end position="46"/>
    </location>
</feature>
<evidence type="ECO:0000313" key="10">
    <source>
        <dbReference type="EMBL" id="PQJ16270.1"/>
    </source>
</evidence>
<feature type="transmembrane region" description="Helical" evidence="7">
    <location>
        <begin position="373"/>
        <end position="391"/>
    </location>
</feature>
<proteinExistence type="inferred from homology"/>
<dbReference type="Pfam" id="PF02687">
    <property type="entry name" value="FtsX"/>
    <property type="match status" value="1"/>
</dbReference>
<evidence type="ECO:0000256" key="3">
    <source>
        <dbReference type="ARBA" id="ARBA00022475"/>
    </source>
</evidence>
<dbReference type="InterPro" id="IPR003838">
    <property type="entry name" value="ABC3_permease_C"/>
</dbReference>
<evidence type="ECO:0000256" key="2">
    <source>
        <dbReference type="ARBA" id="ARBA00005236"/>
    </source>
</evidence>
<keyword evidence="11" id="KW-1185">Reference proteome</keyword>
<name>A0A2S7T8L2_9FLAO</name>
<feature type="transmembrane region" description="Helical" evidence="7">
    <location>
        <begin position="329"/>
        <end position="353"/>
    </location>
</feature>
<dbReference type="OrthoDB" id="1522724at2"/>
<feature type="domain" description="ABC3 transporter permease C-terminal" evidence="8">
    <location>
        <begin position="279"/>
        <end position="397"/>
    </location>
</feature>
<reference evidence="11" key="1">
    <citation type="submission" date="2016-11" db="EMBL/GenBank/DDBJ databases">
        <title>Trade-off between light-utilization and light-protection in marine flavobacteria.</title>
        <authorList>
            <person name="Kumagai Y."/>
            <person name="Yoshizawa S."/>
            <person name="Kogure K."/>
        </authorList>
    </citation>
    <scope>NUCLEOTIDE SEQUENCE [LARGE SCALE GENOMIC DNA]</scope>
    <source>
        <strain evidence="11">SG-18</strain>
    </source>
</reference>
<dbReference type="GO" id="GO:0098797">
    <property type="term" value="C:plasma membrane protein complex"/>
    <property type="evidence" value="ECO:0007669"/>
    <property type="project" value="TreeGrafter"/>
</dbReference>
<gene>
    <name evidence="10" type="ORF">BST99_11555</name>
</gene>
<comment type="similarity">
    <text evidence="2">Belongs to the ABC-4 integral membrane protein family. LolC/E subfamily.</text>
</comment>
<dbReference type="Pfam" id="PF12704">
    <property type="entry name" value="MacB_PCD"/>
    <property type="match status" value="1"/>
</dbReference>
<dbReference type="RefSeq" id="WP_105001943.1">
    <property type="nucleotide sequence ID" value="NZ_MQVX01000001.1"/>
</dbReference>
<keyword evidence="4 7" id="KW-0812">Transmembrane</keyword>
<dbReference type="PANTHER" id="PTHR30489">
    <property type="entry name" value="LIPOPROTEIN-RELEASING SYSTEM TRANSMEMBRANE PROTEIN LOLE"/>
    <property type="match status" value="1"/>
</dbReference>
<protein>
    <submittedName>
        <fullName evidence="10">ABC transporter permease</fullName>
    </submittedName>
</protein>
<keyword evidence="5 7" id="KW-1133">Transmembrane helix</keyword>
<feature type="transmembrane region" description="Helical" evidence="7">
    <location>
        <begin position="275"/>
        <end position="301"/>
    </location>
</feature>
<dbReference type="GO" id="GO:0044874">
    <property type="term" value="P:lipoprotein localization to outer membrane"/>
    <property type="evidence" value="ECO:0007669"/>
    <property type="project" value="TreeGrafter"/>
</dbReference>
<dbReference type="EMBL" id="MQVX01000001">
    <property type="protein sequence ID" value="PQJ16270.1"/>
    <property type="molecule type" value="Genomic_DNA"/>
</dbReference>
<comment type="caution">
    <text evidence="10">The sequence shown here is derived from an EMBL/GenBank/DDBJ whole genome shotgun (WGS) entry which is preliminary data.</text>
</comment>
<evidence type="ECO:0000256" key="5">
    <source>
        <dbReference type="ARBA" id="ARBA00022989"/>
    </source>
</evidence>
<keyword evidence="3" id="KW-1003">Cell membrane</keyword>
<evidence type="ECO:0000256" key="4">
    <source>
        <dbReference type="ARBA" id="ARBA00022692"/>
    </source>
</evidence>
<evidence type="ECO:0000313" key="11">
    <source>
        <dbReference type="Proteomes" id="UP000239366"/>
    </source>
</evidence>